<dbReference type="AlphaFoldDB" id="A0A7C2P019"/>
<dbReference type="FunFam" id="3.40.309.10:FF:000002">
    <property type="entry name" value="Methylmalonate-semialdehyde dehydrogenase (Acylating)"/>
    <property type="match status" value="1"/>
</dbReference>
<evidence type="ECO:0000256" key="3">
    <source>
        <dbReference type="ARBA" id="ARBA00023027"/>
    </source>
</evidence>
<dbReference type="GO" id="GO:0006210">
    <property type="term" value="P:thymine catabolic process"/>
    <property type="evidence" value="ECO:0007669"/>
    <property type="project" value="TreeGrafter"/>
</dbReference>
<dbReference type="InterPro" id="IPR015590">
    <property type="entry name" value="Aldehyde_DH_dom"/>
</dbReference>
<name>A0A7C2P019_UNCW3</name>
<dbReference type="EC" id="1.2.1.27" evidence="1"/>
<organism evidence="5">
    <name type="scientific">candidate division WOR-3 bacterium</name>
    <dbReference type="NCBI Taxonomy" id="2052148"/>
    <lineage>
        <taxon>Bacteria</taxon>
        <taxon>Bacteria division WOR-3</taxon>
    </lineage>
</organism>
<keyword evidence="3" id="KW-0520">NAD</keyword>
<accession>A0A7C2P019</accession>
<feature type="domain" description="Aldehyde dehydrogenase" evidence="4">
    <location>
        <begin position="21"/>
        <end position="489"/>
    </location>
</feature>
<gene>
    <name evidence="5" type="ORF">ENQ77_02695</name>
</gene>
<dbReference type="InterPro" id="IPR016160">
    <property type="entry name" value="Ald_DH_CS_CYS"/>
</dbReference>
<dbReference type="InterPro" id="IPR016163">
    <property type="entry name" value="Ald_DH_C"/>
</dbReference>
<evidence type="ECO:0000259" key="4">
    <source>
        <dbReference type="Pfam" id="PF00171"/>
    </source>
</evidence>
<dbReference type="SUPFAM" id="SSF53720">
    <property type="entry name" value="ALDH-like"/>
    <property type="match status" value="1"/>
</dbReference>
<sequence length="494" mass="55231">MGDRIFKKYYGKLRFFINGEWVESKSKEFFEDTDPGTGEVIAEVPIATEEEIEMAIEAAFEAFKTWREIPFRDRAKLINRLRAKFEQYHEELSRILSQDHGRAISDSRPTIDRCIENIESAAGAMYSVYKGEHVDQLARGIDCYMIWEPVGVFLIITPGNIPMHAWSSFVPYALATGCTVIVSPSWQCPVASDALFKVSEEVGFPKGVLNLIHIGKKYELNQRILLNPKISGLGFIGSSKVGKQLFELCGKLGKRASVNGNGKNFIVVAEDADINVAINSILRGCFGMSGQRCLGSDNVVVIGNIYHELKEKLIEAAKSMKVGYGLNEDTEMGPMTTVENKEKVEKFIEKGIEEGAKLILDGRKLKVPGYEGGYYLGPTILEDVFIQMEIAREESFGPICNLIRAKNLDEAIEWINHATPYGHSACVITQSGKTARKFIRECEVGNIGVNVGIPQPYAFFPLGSKKESHFGIIKSRFDSIRLFLDPKTVTLRWE</sequence>
<protein>
    <recommendedName>
        <fullName evidence="1">methylmalonate-semialdehyde dehydrogenase (CoA acylating)</fullName>
        <ecNumber evidence="1">1.2.1.27</ecNumber>
    </recommendedName>
</protein>
<dbReference type="Gene3D" id="3.40.309.10">
    <property type="entry name" value="Aldehyde Dehydrogenase, Chain A, domain 2"/>
    <property type="match status" value="1"/>
</dbReference>
<dbReference type="Gene3D" id="3.40.605.10">
    <property type="entry name" value="Aldehyde Dehydrogenase, Chain A, domain 1"/>
    <property type="match status" value="1"/>
</dbReference>
<dbReference type="GO" id="GO:0006574">
    <property type="term" value="P:L-valine catabolic process"/>
    <property type="evidence" value="ECO:0007669"/>
    <property type="project" value="TreeGrafter"/>
</dbReference>
<dbReference type="Pfam" id="PF00171">
    <property type="entry name" value="Aldedh"/>
    <property type="match status" value="1"/>
</dbReference>
<comment type="caution">
    <text evidence="5">The sequence shown here is derived from an EMBL/GenBank/DDBJ whole genome shotgun (WGS) entry which is preliminary data.</text>
</comment>
<dbReference type="InterPro" id="IPR016162">
    <property type="entry name" value="Ald_DH_N"/>
</dbReference>
<reference evidence="5" key="1">
    <citation type="journal article" date="2020" name="mSystems">
        <title>Genome- and Community-Level Interaction Insights into Carbon Utilization and Element Cycling Functions of Hydrothermarchaeota in Hydrothermal Sediment.</title>
        <authorList>
            <person name="Zhou Z."/>
            <person name="Liu Y."/>
            <person name="Xu W."/>
            <person name="Pan J."/>
            <person name="Luo Z.H."/>
            <person name="Li M."/>
        </authorList>
    </citation>
    <scope>NUCLEOTIDE SEQUENCE [LARGE SCALE GENOMIC DNA]</scope>
    <source>
        <strain evidence="5">SpSt-34</strain>
    </source>
</reference>
<dbReference type="GO" id="GO:0004491">
    <property type="term" value="F:methylmalonate-semialdehyde dehydrogenase (acylating, NAD) activity"/>
    <property type="evidence" value="ECO:0007669"/>
    <property type="project" value="UniProtKB-EC"/>
</dbReference>
<proteinExistence type="predicted"/>
<keyword evidence="2" id="KW-0560">Oxidoreductase</keyword>
<dbReference type="EMBL" id="DSOL01000077">
    <property type="protein sequence ID" value="HEN27572.1"/>
    <property type="molecule type" value="Genomic_DNA"/>
</dbReference>
<dbReference type="PANTHER" id="PTHR43866:SF4">
    <property type="entry name" value="MALONATE-SEMIALDEHYDE DEHYDROGENASE"/>
    <property type="match status" value="1"/>
</dbReference>
<dbReference type="PANTHER" id="PTHR43866">
    <property type="entry name" value="MALONATE-SEMIALDEHYDE DEHYDROGENASE"/>
    <property type="match status" value="1"/>
</dbReference>
<evidence type="ECO:0000256" key="1">
    <source>
        <dbReference type="ARBA" id="ARBA00013048"/>
    </source>
</evidence>
<dbReference type="InterPro" id="IPR016161">
    <property type="entry name" value="Ald_DH/histidinol_DH"/>
</dbReference>
<dbReference type="PROSITE" id="PS00070">
    <property type="entry name" value="ALDEHYDE_DEHYDR_CYS"/>
    <property type="match status" value="1"/>
</dbReference>
<evidence type="ECO:0000256" key="2">
    <source>
        <dbReference type="ARBA" id="ARBA00023002"/>
    </source>
</evidence>
<evidence type="ECO:0000313" key="5">
    <source>
        <dbReference type="EMBL" id="HEN27572.1"/>
    </source>
</evidence>
<dbReference type="InterPro" id="IPR010061">
    <property type="entry name" value="MeMal-semiAld_DH"/>
</dbReference>